<reference evidence="2" key="1">
    <citation type="submission" date="2022-08" db="EMBL/GenBank/DDBJ databases">
        <authorList>
            <person name="Zhang D."/>
        </authorList>
    </citation>
    <scope>NUCLEOTIDE SEQUENCE</scope>
    <source>
        <strain evidence="2">XJ19-11</strain>
    </source>
</reference>
<dbReference type="Pfam" id="PF13970">
    <property type="entry name" value="DUF4221"/>
    <property type="match status" value="1"/>
</dbReference>
<keyword evidence="1" id="KW-0732">Signal</keyword>
<dbReference type="PROSITE" id="PS51257">
    <property type="entry name" value="PROKAR_LIPOPROTEIN"/>
    <property type="match status" value="1"/>
</dbReference>
<organism evidence="2 3">
    <name type="scientific">Aquiflexum gelatinilyticum</name>
    <dbReference type="NCBI Taxonomy" id="2961943"/>
    <lineage>
        <taxon>Bacteria</taxon>
        <taxon>Pseudomonadati</taxon>
        <taxon>Bacteroidota</taxon>
        <taxon>Cytophagia</taxon>
        <taxon>Cytophagales</taxon>
        <taxon>Cyclobacteriaceae</taxon>
        <taxon>Aquiflexum</taxon>
    </lineage>
</organism>
<dbReference type="RefSeq" id="WP_258422362.1">
    <property type="nucleotide sequence ID" value="NZ_JANSUY010000002.1"/>
</dbReference>
<sequence>MKFILLAFSILILFSCATSVKENVEDYSKITLTMDTVVVDSGDDIINLKYGIWTNTLSEDNKFLYLWNTGERTMDKINLEALRLEKKIPFEREGPNGVGDYVSWMSFLHENEVLLAGFGTLLNFDMEGKKIRDLDLGKVTFGKVNLEAGDGFDRNPIPIEKGDVIYGYLGNGINGTWTFVKANFKENRLTKIELPGINELPDYKILLEGDNINSSASPERVLKKAGDRIIISSSAYSTLYVLNLNNDSVYQANYTPKLSPKQKKGGYPEKVESVERFREVMAEIDAEINFQAPVWDEQNRKFYRFSFETLPTDIYKGPLFISAHQRPISKVYLSILDENLNLLGETLLDIKQVPNTVFVRDGQIWSYVNVKDELGFVRMSIKYE</sequence>
<protein>
    <submittedName>
        <fullName evidence="2">DUF4221 domain-containing protein</fullName>
    </submittedName>
</protein>
<accession>A0A9X2P2Q0</accession>
<dbReference type="Proteomes" id="UP001142175">
    <property type="component" value="Unassembled WGS sequence"/>
</dbReference>
<evidence type="ECO:0000313" key="2">
    <source>
        <dbReference type="EMBL" id="MCR9014483.1"/>
    </source>
</evidence>
<keyword evidence="3" id="KW-1185">Reference proteome</keyword>
<comment type="caution">
    <text evidence="2">The sequence shown here is derived from an EMBL/GenBank/DDBJ whole genome shotgun (WGS) entry which is preliminary data.</text>
</comment>
<dbReference type="InterPro" id="IPR025316">
    <property type="entry name" value="DUF4221"/>
</dbReference>
<feature type="chain" id="PRO_5040774103" evidence="1">
    <location>
        <begin position="21"/>
        <end position="384"/>
    </location>
</feature>
<gene>
    <name evidence="2" type="ORF">NU887_05510</name>
</gene>
<evidence type="ECO:0000256" key="1">
    <source>
        <dbReference type="SAM" id="SignalP"/>
    </source>
</evidence>
<dbReference type="AlphaFoldDB" id="A0A9X2P2Q0"/>
<name>A0A9X2P2Q0_9BACT</name>
<proteinExistence type="predicted"/>
<dbReference type="EMBL" id="JANSUY010000002">
    <property type="protein sequence ID" value="MCR9014483.1"/>
    <property type="molecule type" value="Genomic_DNA"/>
</dbReference>
<feature type="signal peptide" evidence="1">
    <location>
        <begin position="1"/>
        <end position="20"/>
    </location>
</feature>
<evidence type="ECO:0000313" key="3">
    <source>
        <dbReference type="Proteomes" id="UP001142175"/>
    </source>
</evidence>